<feature type="region of interest" description="Disordered" evidence="1">
    <location>
        <begin position="815"/>
        <end position="845"/>
    </location>
</feature>
<keyword evidence="2" id="KW-1133">Transmembrane helix</keyword>
<evidence type="ECO:0000313" key="5">
    <source>
        <dbReference type="Proteomes" id="UP000439113"/>
    </source>
</evidence>
<dbReference type="InterPro" id="IPR018712">
    <property type="entry name" value="Tle1-like_cat"/>
</dbReference>
<protein>
    <recommendedName>
        <fullName evidence="3">T6SS Phospholipase effector Tle1-like catalytic domain-containing protein</fullName>
    </recommendedName>
</protein>
<sequence>MSENVQSKPPGKRIIIFADGTGNAFSAQESNVWRLYQALDLNQPNLVTHYIPGVGTSKFKPFAFLDAATGVGVPANVRKLYRFLCWNWDKEEDEVFIFGFSRGAFTARTLAALVKNQGLMPAFEANGDLVSTAAMARNAMGAWRAYRKNTAPGGLLHLGPIVVGSRVIRDILVRFWRWASGARQHAEVVAERNNLAENNKEQAFRRRPSITFLGLFDTVEAYGVPVEELRKAIDWTLWPVSFRNNRLAENVQFARHALSIDDERTSFHPLRIEHAPGNSDETKRVREVWFAGSHSDVGGGYPDGRVSYIPLLWMAQEFINFASKDIFIPGAIEAYAAKDCAIAALHDSRSGAGVLYRYDPRTIAAGAANGGLPIIHHSVFEHMVMGPDNYAPLNLCLEDQDDDAELFQVWLPDGRVRNLCDVKKELQATSSSGHPRSEAETVSDACLKQICVPHAKFSARAHNLVWWRRHAYFWLLLAIVATVTIPLWGDSVFDSSQVASVGYLNALLRVCLESLISFIGAFFPSYGLFWLNYAKASPVLVTSALVALGAMFWLNGWLRDRIQDYMRLAWYRKKSAQSGHWDGAQAREARRTGSFDDLSRSAPASLWHRFTEAFRKGPISRGIHRLWSGLITALGIIAIFGAMAVVISRTTVNSSLGSGAICKDAETASSGPNGIAFSPNSRCTNTKFELLKGAKYHIEIVHQDPFFDLTTYASPAGFATRSWAHLAGLPFRRWWRAQWFAPIAQIGDNAAAHFPLEPFEEPPVIPGDAAHTLDILGAALDFREPYTVLKERLPPDDWRRILQNRTSLQNLGCREEKMKHAAPAPSEATGRDSDCVNVSDTEGPADSGYKRFVSDFTAPADGVLYLYVNDAMIGFPFLGVDVLDFYANNSGSATVKLFRKQNDGRLEPVPQLTSAR</sequence>
<dbReference type="RefSeq" id="WP_155446620.1">
    <property type="nucleotide sequence ID" value="NZ_JAOQNR010000013.1"/>
</dbReference>
<feature type="transmembrane region" description="Helical" evidence="2">
    <location>
        <begin position="626"/>
        <end position="647"/>
    </location>
</feature>
<evidence type="ECO:0000256" key="2">
    <source>
        <dbReference type="SAM" id="Phobius"/>
    </source>
</evidence>
<evidence type="ECO:0000313" key="4">
    <source>
        <dbReference type="EMBL" id="MTV31925.1"/>
    </source>
</evidence>
<gene>
    <name evidence="4" type="ORF">GJ654_13105</name>
</gene>
<name>A0A6N8DQV4_RHOAC</name>
<evidence type="ECO:0000256" key="1">
    <source>
        <dbReference type="SAM" id="MobiDB-lite"/>
    </source>
</evidence>
<feature type="domain" description="T6SS Phospholipase effector Tle1-like catalytic" evidence="3">
    <location>
        <begin position="12"/>
        <end position="317"/>
    </location>
</feature>
<organism evidence="4 5">
    <name type="scientific">Rhodoblastus acidophilus</name>
    <name type="common">Rhodopseudomonas acidophila</name>
    <dbReference type="NCBI Taxonomy" id="1074"/>
    <lineage>
        <taxon>Bacteria</taxon>
        <taxon>Pseudomonadati</taxon>
        <taxon>Pseudomonadota</taxon>
        <taxon>Alphaproteobacteria</taxon>
        <taxon>Hyphomicrobiales</taxon>
        <taxon>Rhodoblastaceae</taxon>
        <taxon>Rhodoblastus</taxon>
    </lineage>
</organism>
<accession>A0A6N8DQV4</accession>
<feature type="transmembrane region" description="Helical" evidence="2">
    <location>
        <begin position="471"/>
        <end position="489"/>
    </location>
</feature>
<dbReference type="PANTHER" id="PTHR33840:SF1">
    <property type="entry name" value="TLE1 PHOSPHOLIPASE DOMAIN-CONTAINING PROTEIN"/>
    <property type="match status" value="1"/>
</dbReference>
<keyword evidence="2" id="KW-0472">Membrane</keyword>
<proteinExistence type="predicted"/>
<dbReference type="PANTHER" id="PTHR33840">
    <property type="match status" value="1"/>
</dbReference>
<comment type="caution">
    <text evidence="4">The sequence shown here is derived from an EMBL/GenBank/DDBJ whole genome shotgun (WGS) entry which is preliminary data.</text>
</comment>
<feature type="transmembrane region" description="Helical" evidence="2">
    <location>
        <begin position="510"/>
        <end position="533"/>
    </location>
</feature>
<dbReference type="EMBL" id="WNKS01000012">
    <property type="protein sequence ID" value="MTV31925.1"/>
    <property type="molecule type" value="Genomic_DNA"/>
</dbReference>
<dbReference type="AlphaFoldDB" id="A0A6N8DQV4"/>
<reference evidence="4 5" key="1">
    <citation type="submission" date="2019-11" db="EMBL/GenBank/DDBJ databases">
        <title>Whole-genome sequence of a Rhodoblastus acidophilus DSM 142.</title>
        <authorList>
            <person name="Kyndt J.A."/>
            <person name="Meyer T.E."/>
        </authorList>
    </citation>
    <scope>NUCLEOTIDE SEQUENCE [LARGE SCALE GENOMIC DNA]</scope>
    <source>
        <strain evidence="4 5">DSM 142</strain>
    </source>
</reference>
<keyword evidence="2" id="KW-0812">Transmembrane</keyword>
<dbReference type="OrthoDB" id="4378831at2"/>
<dbReference type="Proteomes" id="UP000439113">
    <property type="component" value="Unassembled WGS sequence"/>
</dbReference>
<feature type="transmembrane region" description="Helical" evidence="2">
    <location>
        <begin position="539"/>
        <end position="558"/>
    </location>
</feature>
<dbReference type="Pfam" id="PF09994">
    <property type="entry name" value="T6SS_Tle1-like_cat"/>
    <property type="match status" value="1"/>
</dbReference>
<evidence type="ECO:0000259" key="3">
    <source>
        <dbReference type="Pfam" id="PF09994"/>
    </source>
</evidence>